<protein>
    <submittedName>
        <fullName evidence="1">Uncharacterized protein</fullName>
    </submittedName>
</protein>
<name>A0A7R9ITD1_9NEOP</name>
<evidence type="ECO:0000313" key="1">
    <source>
        <dbReference type="EMBL" id="CAD7464137.1"/>
    </source>
</evidence>
<accession>A0A7R9ITD1</accession>
<sequence>MGWERGCDIIQGHDLFLSCQAAKLVPGCDRAMTSLGKPIAGGREGEANSQSASGSNVKLIYLGQNTTPILVFEVKFRLYVVYWFCRKELAIQKRHAMATGSGPPRNSVVGEEFIAQVMSIVPGLDEEVDCRDSDFFHQQRANLSRVSTATALPLPILFYHSSCFFPRSCHHLYSCLFCHFSPNSNSDLSPFPPSSFFANSRASSLWVILPTAPVVPNS</sequence>
<organism evidence="1">
    <name type="scientific">Timema tahoe</name>
    <dbReference type="NCBI Taxonomy" id="61484"/>
    <lineage>
        <taxon>Eukaryota</taxon>
        <taxon>Metazoa</taxon>
        <taxon>Ecdysozoa</taxon>
        <taxon>Arthropoda</taxon>
        <taxon>Hexapoda</taxon>
        <taxon>Insecta</taxon>
        <taxon>Pterygota</taxon>
        <taxon>Neoptera</taxon>
        <taxon>Polyneoptera</taxon>
        <taxon>Phasmatodea</taxon>
        <taxon>Timematodea</taxon>
        <taxon>Timematoidea</taxon>
        <taxon>Timematidae</taxon>
        <taxon>Timema</taxon>
    </lineage>
</organism>
<reference evidence="1" key="1">
    <citation type="submission" date="2020-11" db="EMBL/GenBank/DDBJ databases">
        <authorList>
            <person name="Tran Van P."/>
        </authorList>
    </citation>
    <scope>NUCLEOTIDE SEQUENCE</scope>
</reference>
<dbReference type="EMBL" id="OE011087">
    <property type="protein sequence ID" value="CAD7464137.1"/>
    <property type="molecule type" value="Genomic_DNA"/>
</dbReference>
<dbReference type="AlphaFoldDB" id="A0A7R9ITD1"/>
<proteinExistence type="predicted"/>
<gene>
    <name evidence="1" type="ORF">TTEB3V08_LOCUS12016</name>
</gene>